<accession>A0A081CWL6</accession>
<dbReference type="RefSeq" id="WP_045230592.1">
    <property type="nucleotide sequence ID" value="NZ_BBJU01000014.1"/>
</dbReference>
<evidence type="ECO:0000256" key="1">
    <source>
        <dbReference type="SAM" id="SignalP"/>
    </source>
</evidence>
<dbReference type="Proteomes" id="UP000028701">
    <property type="component" value="Unassembled WGS sequence"/>
</dbReference>
<sequence>MKLTIAFVSAGLAVALAGCTATGFSATTISSYSLEPIPGSITYRGQPRTKLTKSPIGSTFTHNFRRFDDRVIETYQIQPDRSLKIIDRRIVRDWSLFGRDD</sequence>
<evidence type="ECO:0000313" key="3">
    <source>
        <dbReference type="Proteomes" id="UP000028701"/>
    </source>
</evidence>
<comment type="caution">
    <text evidence="2">The sequence shown here is derived from an EMBL/GenBank/DDBJ whole genome shotgun (WGS) entry which is preliminary data.</text>
</comment>
<feature type="chain" id="PRO_5001756214" description="Transmembrane protein" evidence="1">
    <location>
        <begin position="18"/>
        <end position="101"/>
    </location>
</feature>
<reference evidence="2 3" key="1">
    <citation type="submission" date="2014-08" db="EMBL/GenBank/DDBJ databases">
        <title>Whole genome shotgun sequence of Rhizobium rubi NBRC 13261.</title>
        <authorList>
            <person name="Katano-Makiyama Y."/>
            <person name="Hosoyama A."/>
            <person name="Hashimoto M."/>
            <person name="Hosoyama Y."/>
            <person name="Noguchi M."/>
            <person name="Tsuchikane K."/>
            <person name="Uohara A."/>
            <person name="Ohji S."/>
            <person name="Ichikawa N."/>
            <person name="Kimura A."/>
            <person name="Yamazoe A."/>
            <person name="Fujita N."/>
        </authorList>
    </citation>
    <scope>NUCLEOTIDE SEQUENCE [LARGE SCALE GENOMIC DNA]</scope>
    <source>
        <strain evidence="2 3">NBRC 13261</strain>
    </source>
</reference>
<dbReference type="AlphaFoldDB" id="A0A081CWL6"/>
<dbReference type="EMBL" id="BBJU01000014">
    <property type="protein sequence ID" value="GAK71062.1"/>
    <property type="molecule type" value="Genomic_DNA"/>
</dbReference>
<proteinExistence type="predicted"/>
<organism evidence="2 3">
    <name type="scientific">Agrobacterium rubi TR3 = NBRC 13261</name>
    <dbReference type="NCBI Taxonomy" id="1368415"/>
    <lineage>
        <taxon>Bacteria</taxon>
        <taxon>Pseudomonadati</taxon>
        <taxon>Pseudomonadota</taxon>
        <taxon>Alphaproteobacteria</taxon>
        <taxon>Hyphomicrobiales</taxon>
        <taxon>Rhizobiaceae</taxon>
        <taxon>Rhizobium/Agrobacterium group</taxon>
        <taxon>Agrobacterium</taxon>
    </lineage>
</organism>
<feature type="signal peptide" evidence="1">
    <location>
        <begin position="1"/>
        <end position="17"/>
    </location>
</feature>
<evidence type="ECO:0008006" key="4">
    <source>
        <dbReference type="Google" id="ProtNLM"/>
    </source>
</evidence>
<dbReference type="eggNOG" id="ENOG502ZKHH">
    <property type="taxonomic scope" value="Bacteria"/>
</dbReference>
<name>A0A081CWL6_9HYPH</name>
<evidence type="ECO:0000313" key="2">
    <source>
        <dbReference type="EMBL" id="GAK71062.1"/>
    </source>
</evidence>
<gene>
    <name evidence="2" type="ORF">RRU01S_14_02860</name>
</gene>
<keyword evidence="1" id="KW-0732">Signal</keyword>
<dbReference type="PROSITE" id="PS51257">
    <property type="entry name" value="PROKAR_LIPOPROTEIN"/>
    <property type="match status" value="1"/>
</dbReference>
<protein>
    <recommendedName>
        <fullName evidence="4">Transmembrane protein</fullName>
    </recommendedName>
</protein>